<evidence type="ECO:0000256" key="1">
    <source>
        <dbReference type="SAM" id="MobiDB-lite"/>
    </source>
</evidence>
<dbReference type="AlphaFoldDB" id="A0A1I7Y242"/>
<evidence type="ECO:0000313" key="2">
    <source>
        <dbReference type="Proteomes" id="UP000095287"/>
    </source>
</evidence>
<name>A0A1I7Y242_9BILA</name>
<proteinExistence type="predicted"/>
<feature type="compositionally biased region" description="Basic and acidic residues" evidence="1">
    <location>
        <begin position="54"/>
        <end position="78"/>
    </location>
</feature>
<feature type="compositionally biased region" description="Basic and acidic residues" evidence="1">
    <location>
        <begin position="117"/>
        <end position="126"/>
    </location>
</feature>
<feature type="compositionally biased region" description="Basic and acidic residues" evidence="1">
    <location>
        <begin position="85"/>
        <end position="109"/>
    </location>
</feature>
<protein>
    <submittedName>
        <fullName evidence="3">Uncharacterized protein</fullName>
    </submittedName>
</protein>
<sequence>MKNLNVLLEEDCSLESKLSTVKFYLQRKYFRRTLNSNGWILLRRSQQSMNTHVVAEESEQRGRRSRTEEAEQHADGGDHSAVPRTDSDKTRRPSRYELCDVGEHSEEAVHPQVQLKHIAEIGRQDGLDDGDTEVIGEPRQADRPEGGRGEDGPPGHFLRRSF</sequence>
<reference evidence="3" key="1">
    <citation type="submission" date="2016-11" db="UniProtKB">
        <authorList>
            <consortium name="WormBaseParasite"/>
        </authorList>
    </citation>
    <scope>IDENTIFICATION</scope>
</reference>
<accession>A0A1I7Y242</accession>
<dbReference type="Proteomes" id="UP000095287">
    <property type="component" value="Unplaced"/>
</dbReference>
<dbReference type="WBParaSite" id="L893_g11823.t1">
    <property type="protein sequence ID" value="L893_g11823.t1"/>
    <property type="gene ID" value="L893_g11823"/>
</dbReference>
<keyword evidence="2" id="KW-1185">Reference proteome</keyword>
<feature type="region of interest" description="Disordered" evidence="1">
    <location>
        <begin position="48"/>
        <end position="162"/>
    </location>
</feature>
<evidence type="ECO:0000313" key="3">
    <source>
        <dbReference type="WBParaSite" id="L893_g11823.t1"/>
    </source>
</evidence>
<organism evidence="2 3">
    <name type="scientific">Steinernema glaseri</name>
    <dbReference type="NCBI Taxonomy" id="37863"/>
    <lineage>
        <taxon>Eukaryota</taxon>
        <taxon>Metazoa</taxon>
        <taxon>Ecdysozoa</taxon>
        <taxon>Nematoda</taxon>
        <taxon>Chromadorea</taxon>
        <taxon>Rhabditida</taxon>
        <taxon>Tylenchina</taxon>
        <taxon>Panagrolaimomorpha</taxon>
        <taxon>Strongyloidoidea</taxon>
        <taxon>Steinernematidae</taxon>
        <taxon>Steinernema</taxon>
    </lineage>
</organism>
<feature type="compositionally biased region" description="Basic and acidic residues" evidence="1">
    <location>
        <begin position="139"/>
        <end position="153"/>
    </location>
</feature>